<evidence type="ECO:0000256" key="4">
    <source>
        <dbReference type="ARBA" id="ARBA00023136"/>
    </source>
</evidence>
<reference evidence="7" key="1">
    <citation type="journal article" date="2019" name="Int. J. Syst. Evol. Microbiol.">
        <title>The Global Catalogue of Microorganisms (GCM) 10K type strain sequencing project: providing services to taxonomists for standard genome sequencing and annotation.</title>
        <authorList>
            <consortium name="The Broad Institute Genomics Platform"/>
            <consortium name="The Broad Institute Genome Sequencing Center for Infectious Disease"/>
            <person name="Wu L."/>
            <person name="Ma J."/>
        </authorList>
    </citation>
    <scope>NUCLEOTIDE SEQUENCE [LARGE SCALE GENOMIC DNA]</scope>
    <source>
        <strain evidence="7">JCM 15577</strain>
    </source>
</reference>
<dbReference type="Gene3D" id="1.10.3080.10">
    <property type="entry name" value="Clc chloride channel"/>
    <property type="match status" value="1"/>
</dbReference>
<keyword evidence="2 5" id="KW-0812">Transmembrane</keyword>
<protein>
    <submittedName>
        <fullName evidence="6">Ion channel protein</fullName>
    </submittedName>
</protein>
<feature type="transmembrane region" description="Helical" evidence="5">
    <location>
        <begin position="196"/>
        <end position="219"/>
    </location>
</feature>
<sequence>MTRMSDNPDAWSFARSRRTLIALSIPAALIGLLSGLLLWGIDQVAHLGTHLVWTSLPGLFGLDGDSPWWIFGVLTLTGALVGLTVWKMPGHGGQDSATVELIAPPQSIRAVPSIIVVILLTLIGGVSLGPESPIIAINTALAVWMVAKLWPAIPTPLTVILTAAGTIGALFGTPVAAALVFTGALAAGAGALWDKLFLPLVAATAGAATSILLGGGIGAVARIAPYTNPQLIDVVSAAVIACLGAAVALVGVFAFRALHPLLRRMPNPFVLSLAGGVILGALGALGGPLTLFKGLEQGAELISMAGTIGVSSLIVIVAIKLAALVVAASFGFRGGRIFPAIFLGIAFGLLANTLVPAIPLGLALASGVLGFTLAVARDGWIALFIAVAIVGDIGVLIVMCIAILPAWLVVARAPEMVIEDPSPSPAPAPAATTT</sequence>
<feature type="transmembrane region" description="Helical" evidence="5">
    <location>
        <begin position="269"/>
        <end position="292"/>
    </location>
</feature>
<keyword evidence="3 5" id="KW-1133">Transmembrane helix</keyword>
<feature type="transmembrane region" description="Helical" evidence="5">
    <location>
        <begin position="107"/>
        <end position="128"/>
    </location>
</feature>
<dbReference type="EMBL" id="BAAAPL010000002">
    <property type="protein sequence ID" value="GAA1701994.1"/>
    <property type="molecule type" value="Genomic_DNA"/>
</dbReference>
<dbReference type="InterPro" id="IPR001807">
    <property type="entry name" value="ClC"/>
</dbReference>
<dbReference type="PANTHER" id="PTHR43427:SF9">
    <property type="entry name" value="ION-TRANSPORT PROTEIN YFEO-RELATED"/>
    <property type="match status" value="1"/>
</dbReference>
<dbReference type="InterPro" id="IPR014743">
    <property type="entry name" value="Cl-channel_core"/>
</dbReference>
<feature type="transmembrane region" description="Helical" evidence="5">
    <location>
        <begin position="157"/>
        <end position="190"/>
    </location>
</feature>
<proteinExistence type="predicted"/>
<evidence type="ECO:0000256" key="1">
    <source>
        <dbReference type="ARBA" id="ARBA00004141"/>
    </source>
</evidence>
<feature type="transmembrane region" description="Helical" evidence="5">
    <location>
        <begin position="20"/>
        <end position="41"/>
    </location>
</feature>
<name>A0ABP4UAT3_9MICO</name>
<evidence type="ECO:0000256" key="3">
    <source>
        <dbReference type="ARBA" id="ARBA00022989"/>
    </source>
</evidence>
<accession>A0ABP4UAT3</accession>
<evidence type="ECO:0000256" key="2">
    <source>
        <dbReference type="ARBA" id="ARBA00022692"/>
    </source>
</evidence>
<dbReference type="PRINTS" id="PR00762">
    <property type="entry name" value="CLCHANNEL"/>
</dbReference>
<dbReference type="CDD" id="cd00400">
    <property type="entry name" value="Voltage_gated_ClC"/>
    <property type="match status" value="1"/>
</dbReference>
<organism evidence="6 7">
    <name type="scientific">Microbacterium sediminicola</name>
    <dbReference type="NCBI Taxonomy" id="415210"/>
    <lineage>
        <taxon>Bacteria</taxon>
        <taxon>Bacillati</taxon>
        <taxon>Actinomycetota</taxon>
        <taxon>Actinomycetes</taxon>
        <taxon>Micrococcales</taxon>
        <taxon>Microbacteriaceae</taxon>
        <taxon>Microbacterium</taxon>
    </lineage>
</organism>
<dbReference type="Pfam" id="PF00654">
    <property type="entry name" value="Voltage_CLC"/>
    <property type="match status" value="1"/>
</dbReference>
<dbReference type="PANTHER" id="PTHR43427">
    <property type="entry name" value="CHLORIDE CHANNEL PROTEIN CLC-E"/>
    <property type="match status" value="1"/>
</dbReference>
<dbReference type="InterPro" id="IPR050368">
    <property type="entry name" value="ClC-type_chloride_channel"/>
</dbReference>
<keyword evidence="7" id="KW-1185">Reference proteome</keyword>
<evidence type="ECO:0000313" key="6">
    <source>
        <dbReference type="EMBL" id="GAA1701994.1"/>
    </source>
</evidence>
<feature type="transmembrane region" description="Helical" evidence="5">
    <location>
        <begin position="340"/>
        <end position="373"/>
    </location>
</feature>
<gene>
    <name evidence="6" type="ORF">GCM10009808_19940</name>
</gene>
<comment type="caution">
    <text evidence="6">The sequence shown here is derived from an EMBL/GenBank/DDBJ whole genome shotgun (WGS) entry which is preliminary data.</text>
</comment>
<comment type="subcellular location">
    <subcellularLocation>
        <location evidence="1">Membrane</location>
        <topology evidence="1">Multi-pass membrane protein</topology>
    </subcellularLocation>
</comment>
<feature type="transmembrane region" description="Helical" evidence="5">
    <location>
        <begin position="304"/>
        <end position="328"/>
    </location>
</feature>
<dbReference type="SUPFAM" id="SSF81340">
    <property type="entry name" value="Clc chloride channel"/>
    <property type="match status" value="1"/>
</dbReference>
<feature type="transmembrane region" description="Helical" evidence="5">
    <location>
        <begin position="231"/>
        <end position="257"/>
    </location>
</feature>
<feature type="transmembrane region" description="Helical" evidence="5">
    <location>
        <begin position="380"/>
        <end position="408"/>
    </location>
</feature>
<dbReference type="NCBIfam" id="NF002971">
    <property type="entry name" value="PRK03655.1"/>
    <property type="match status" value="1"/>
</dbReference>
<evidence type="ECO:0000313" key="7">
    <source>
        <dbReference type="Proteomes" id="UP001501690"/>
    </source>
</evidence>
<dbReference type="Proteomes" id="UP001501690">
    <property type="component" value="Unassembled WGS sequence"/>
</dbReference>
<feature type="transmembrane region" description="Helical" evidence="5">
    <location>
        <begin position="68"/>
        <end position="86"/>
    </location>
</feature>
<evidence type="ECO:0000256" key="5">
    <source>
        <dbReference type="SAM" id="Phobius"/>
    </source>
</evidence>
<keyword evidence="4 5" id="KW-0472">Membrane</keyword>